<dbReference type="Gene3D" id="1.10.10.10">
    <property type="entry name" value="Winged helix-like DNA-binding domain superfamily/Winged helix DNA-binding domain"/>
    <property type="match status" value="1"/>
</dbReference>
<dbReference type="Pfam" id="PF00196">
    <property type="entry name" value="GerE"/>
    <property type="match status" value="1"/>
</dbReference>
<dbReference type="GO" id="GO:0003677">
    <property type="term" value="F:DNA binding"/>
    <property type="evidence" value="ECO:0007669"/>
    <property type="project" value="InterPro"/>
</dbReference>
<keyword evidence="1" id="KW-0812">Transmembrane</keyword>
<feature type="transmembrane region" description="Helical" evidence="1">
    <location>
        <begin position="114"/>
        <end position="134"/>
    </location>
</feature>
<dbReference type="SUPFAM" id="SSF46894">
    <property type="entry name" value="C-terminal effector domain of the bipartite response regulators"/>
    <property type="match status" value="1"/>
</dbReference>
<feature type="transmembrane region" description="Helical" evidence="1">
    <location>
        <begin position="162"/>
        <end position="182"/>
    </location>
</feature>
<dbReference type="SMART" id="SM00421">
    <property type="entry name" value="HTH_LUXR"/>
    <property type="match status" value="1"/>
</dbReference>
<dbReference type="Proteomes" id="UP000016648">
    <property type="component" value="Unassembled WGS sequence"/>
</dbReference>
<evidence type="ECO:0000256" key="1">
    <source>
        <dbReference type="SAM" id="Phobius"/>
    </source>
</evidence>
<dbReference type="PATRIC" id="fig|1115809.3.peg.1145"/>
<keyword evidence="4" id="KW-1185">Reference proteome</keyword>
<reference evidence="3 4" key="1">
    <citation type="submission" date="2013-08" db="EMBL/GenBank/DDBJ databases">
        <authorList>
            <person name="Durkin A.S."/>
            <person name="Haft D.R."/>
            <person name="McCorrison J."/>
            <person name="Torralba M."/>
            <person name="Gillis M."/>
            <person name="Haft D.H."/>
            <person name="Methe B."/>
            <person name="Sutton G."/>
            <person name="Nelson K.E."/>
        </authorList>
    </citation>
    <scope>NUCLEOTIDE SEQUENCE [LARGE SCALE GENOMIC DNA]</scope>
    <source>
        <strain evidence="3 4">F0067</strain>
    </source>
</reference>
<dbReference type="GO" id="GO:0006355">
    <property type="term" value="P:regulation of DNA-templated transcription"/>
    <property type="evidence" value="ECO:0007669"/>
    <property type="project" value="InterPro"/>
</dbReference>
<feature type="domain" description="HTH luxR-type" evidence="2">
    <location>
        <begin position="268"/>
        <end position="325"/>
    </location>
</feature>
<dbReference type="InterPro" id="IPR036388">
    <property type="entry name" value="WH-like_DNA-bd_sf"/>
</dbReference>
<comment type="caution">
    <text evidence="3">The sequence shown here is derived from an EMBL/GenBank/DDBJ whole genome shotgun (WGS) entry which is preliminary data.</text>
</comment>
<dbReference type="InterPro" id="IPR000792">
    <property type="entry name" value="Tscrpt_reg_LuxR_C"/>
</dbReference>
<dbReference type="AlphaFoldDB" id="U2P5U6"/>
<sequence>MNTRHLTEKTSAFLWSRAENTIARHRVIVYLLHSVLVVAVVSMQFLGLGGSHDPLPLSMSGIHLVVCLLSLSLYLARRLTLSQAFSLTALVAQCTIAVRLFYFSTVRPEHFQQLILINQITSLLAVFFLVMSFVRFTPFVVSAISLVDYGCVATYLHEASLWRLFGFFLSVQLFLCVLGELLRRNVMSVSKENADLRYRETALMHAVRLNKGEIEAYLRMSSNDHPSPENIDRLFSMLKPVSQRNLVNAVRLHLKNHLTDDGDLAQHFPCLTKSETDVCRLVLAGKKRREIGLLLGKTENNVDVTRNHIRKKLNVPADQDLQKFLTNLLIEKGYLDKGGKE</sequence>
<evidence type="ECO:0000259" key="2">
    <source>
        <dbReference type="SMART" id="SM00421"/>
    </source>
</evidence>
<keyword evidence="1" id="KW-1133">Transmembrane helix</keyword>
<dbReference type="RefSeq" id="WP_021589525.1">
    <property type="nucleotide sequence ID" value="NZ_AWEY01000019.1"/>
</dbReference>
<evidence type="ECO:0000313" key="4">
    <source>
        <dbReference type="Proteomes" id="UP000016648"/>
    </source>
</evidence>
<organism evidence="3 4">
    <name type="scientific">Segatella baroniae F0067</name>
    <dbReference type="NCBI Taxonomy" id="1115809"/>
    <lineage>
        <taxon>Bacteria</taxon>
        <taxon>Pseudomonadati</taxon>
        <taxon>Bacteroidota</taxon>
        <taxon>Bacteroidia</taxon>
        <taxon>Bacteroidales</taxon>
        <taxon>Prevotellaceae</taxon>
        <taxon>Segatella</taxon>
    </lineage>
</organism>
<feature type="transmembrane region" description="Helical" evidence="1">
    <location>
        <begin position="27"/>
        <end position="49"/>
    </location>
</feature>
<dbReference type="EMBL" id="AWEY01000019">
    <property type="protein sequence ID" value="ERK39501.1"/>
    <property type="molecule type" value="Genomic_DNA"/>
</dbReference>
<dbReference type="InterPro" id="IPR016032">
    <property type="entry name" value="Sig_transdc_resp-reg_C-effctor"/>
</dbReference>
<keyword evidence="1" id="KW-0472">Membrane</keyword>
<gene>
    <name evidence="3" type="ORF">HMPREF9135_2410</name>
</gene>
<evidence type="ECO:0000313" key="3">
    <source>
        <dbReference type="EMBL" id="ERK39501.1"/>
    </source>
</evidence>
<proteinExistence type="predicted"/>
<name>U2P5U6_9BACT</name>
<feature type="transmembrane region" description="Helical" evidence="1">
    <location>
        <begin position="83"/>
        <end position="102"/>
    </location>
</feature>
<protein>
    <submittedName>
        <fullName evidence="3">Transcriptional regulator, LuxR family</fullName>
    </submittedName>
</protein>
<accession>U2P5U6</accession>